<evidence type="ECO:0000313" key="1">
    <source>
        <dbReference type="EMBL" id="KAF6387754.1"/>
    </source>
</evidence>
<reference evidence="1 2" key="1">
    <citation type="journal article" date="2020" name="Nature">
        <title>Six reference-quality genomes reveal evolution of bat adaptations.</title>
        <authorList>
            <person name="Jebb D."/>
            <person name="Huang Z."/>
            <person name="Pippel M."/>
            <person name="Hughes G.M."/>
            <person name="Lavrichenko K."/>
            <person name="Devanna P."/>
            <person name="Winkler S."/>
            <person name="Jermiin L.S."/>
            <person name="Skirmuntt E.C."/>
            <person name="Katzourakis A."/>
            <person name="Burkitt-Gray L."/>
            <person name="Ray D.A."/>
            <person name="Sullivan K.A.M."/>
            <person name="Roscito J.G."/>
            <person name="Kirilenko B.M."/>
            <person name="Davalos L.M."/>
            <person name="Corthals A.P."/>
            <person name="Power M.L."/>
            <person name="Jones G."/>
            <person name="Ransome R.D."/>
            <person name="Dechmann D.K.N."/>
            <person name="Locatelli A.G."/>
            <person name="Puechmaille S.J."/>
            <person name="Fedrigo O."/>
            <person name="Jarvis E.D."/>
            <person name="Hiller M."/>
            <person name="Vernes S.C."/>
            <person name="Myers E.W."/>
            <person name="Teeling E.C."/>
        </authorList>
    </citation>
    <scope>NUCLEOTIDE SEQUENCE [LARGE SCALE GENOMIC DNA]</scope>
    <source>
        <strain evidence="1">MMyoMyo1</strain>
        <tissue evidence="1">Flight muscle</tissue>
    </source>
</reference>
<organism evidence="1 2">
    <name type="scientific">Myotis myotis</name>
    <name type="common">Greater mouse-eared bat</name>
    <name type="synonym">Vespertilio myotis</name>
    <dbReference type="NCBI Taxonomy" id="51298"/>
    <lineage>
        <taxon>Eukaryota</taxon>
        <taxon>Metazoa</taxon>
        <taxon>Chordata</taxon>
        <taxon>Craniata</taxon>
        <taxon>Vertebrata</taxon>
        <taxon>Euteleostomi</taxon>
        <taxon>Mammalia</taxon>
        <taxon>Eutheria</taxon>
        <taxon>Laurasiatheria</taxon>
        <taxon>Chiroptera</taxon>
        <taxon>Yangochiroptera</taxon>
        <taxon>Vespertilionidae</taxon>
        <taxon>Myotis</taxon>
    </lineage>
</organism>
<dbReference type="AlphaFoldDB" id="A0A7J8AMT9"/>
<gene>
    <name evidence="1" type="ORF">mMyoMyo1_008192</name>
</gene>
<evidence type="ECO:0000313" key="2">
    <source>
        <dbReference type="Proteomes" id="UP000527355"/>
    </source>
</evidence>
<comment type="caution">
    <text evidence="1">The sequence shown here is derived from an EMBL/GenBank/DDBJ whole genome shotgun (WGS) entry which is preliminary data.</text>
</comment>
<protein>
    <submittedName>
        <fullName evidence="1">Uncharacterized protein</fullName>
    </submittedName>
</protein>
<proteinExistence type="predicted"/>
<name>A0A7J8AMT9_MYOMY</name>
<dbReference type="Proteomes" id="UP000527355">
    <property type="component" value="Unassembled WGS sequence"/>
</dbReference>
<sequence>MGVATTPFRVLGVENFPIISAIPVPGSQTSFSSRRGHLLAAAYFQKDLSPAAWPVSFPTLHRSRERAEKWNGHRVSPAVATKRETAPESIEIASPACRPCLPLVLSLRSHGLLPSVDLIPRPHPSW</sequence>
<accession>A0A7J8AMT9</accession>
<dbReference type="EMBL" id="JABWUV010000001">
    <property type="protein sequence ID" value="KAF6387754.1"/>
    <property type="molecule type" value="Genomic_DNA"/>
</dbReference>
<keyword evidence="2" id="KW-1185">Reference proteome</keyword>